<dbReference type="PANTHER" id="PTHR36174">
    <property type="entry name" value="LIPID II:GLYCINE GLYCYLTRANSFERASE"/>
    <property type="match status" value="1"/>
</dbReference>
<dbReference type="InterPro" id="IPR016181">
    <property type="entry name" value="Acyl_CoA_acyltransferase"/>
</dbReference>
<dbReference type="Proteomes" id="UP000035057">
    <property type="component" value="Unassembled WGS sequence"/>
</dbReference>
<keyword evidence="1" id="KW-0175">Coiled coil</keyword>
<proteinExistence type="predicted"/>
<dbReference type="STRING" id="1137280.D777_00855"/>
<sequence length="443" mass="49810">MGTALSATDFGQIKSRINSLKAQKAELGRHIAKARRLDPESTGSLIEQMKAVSDELKALQKTLKKRLKAVGEESDRTTRWSPELGTIPNAIGDQHVSQFKISDYFSDPSRKSAINKYVAEHPAGSIWHTVETVEFIAKTYGHPSRYLIATDATDGVVGILPLVQLNSRLFGNVIVSTPYFNYGGVLAANRSIADALLEEAAAWRQQVGADSIELRHVPDSKLGLKQRTDKLTFWLPLPSDSKDLWDSFQPKVRAQIRRGEKEKAEILFGRHELLNDFYAVFSRNMRDLGTPVYGKSFFGNLLDALGSQATLVVAHIDSFPVGCAFITGFGNRMEIPWASTLREYNHTGINMLMYWKVLELSIAKNCNLFDFGRCSKDAGTYRFKQQWGATPVQLNWDYVLNDGEELPGLNPQNPKFRFLIAVWKRMPVWMSRVIGPRVVKFLP</sequence>
<organism evidence="3 4">
    <name type="scientific">Marinobacter nitratireducens</name>
    <dbReference type="NCBI Taxonomy" id="1137280"/>
    <lineage>
        <taxon>Bacteria</taxon>
        <taxon>Pseudomonadati</taxon>
        <taxon>Pseudomonadota</taxon>
        <taxon>Gammaproteobacteria</taxon>
        <taxon>Pseudomonadales</taxon>
        <taxon>Marinobacteraceae</taxon>
        <taxon>Marinobacter</taxon>
    </lineage>
</organism>
<dbReference type="InterPro" id="IPR050644">
    <property type="entry name" value="PG_Glycine_Bridge_Synth"/>
</dbReference>
<feature type="domain" description="BioF2-like acetyltransferase" evidence="2">
    <location>
        <begin position="251"/>
        <end position="385"/>
    </location>
</feature>
<dbReference type="Gene3D" id="3.40.630.30">
    <property type="match status" value="1"/>
</dbReference>
<accession>A0A072N3Y3</accession>
<evidence type="ECO:0000256" key="1">
    <source>
        <dbReference type="SAM" id="Coils"/>
    </source>
</evidence>
<dbReference type="OrthoDB" id="9773932at2"/>
<dbReference type="RefSeq" id="WP_051668927.1">
    <property type="nucleotide sequence ID" value="NZ_ANIE01000003.1"/>
</dbReference>
<protein>
    <recommendedName>
        <fullName evidence="2">BioF2-like acetyltransferase domain-containing protein</fullName>
    </recommendedName>
</protein>
<gene>
    <name evidence="3" type="ORF">D777_00855</name>
</gene>
<reference evidence="3 4" key="1">
    <citation type="submission" date="2012-12" db="EMBL/GenBank/DDBJ databases">
        <title>Genome assembly of Marinobacter sp. AK21.</title>
        <authorList>
            <person name="Khatri I."/>
            <person name="Kumar R."/>
            <person name="Vaidya B."/>
            <person name="Subramanian S."/>
            <person name="Pinnaka A."/>
        </authorList>
    </citation>
    <scope>NUCLEOTIDE SEQUENCE [LARGE SCALE GENOMIC DNA]</scope>
    <source>
        <strain evidence="3 4">AK21</strain>
    </source>
</reference>
<evidence type="ECO:0000313" key="4">
    <source>
        <dbReference type="Proteomes" id="UP000035057"/>
    </source>
</evidence>
<dbReference type="NCBIfam" id="TIGR03019">
    <property type="entry name" value="pepcterm_femAB"/>
    <property type="match status" value="1"/>
</dbReference>
<feature type="coiled-coil region" evidence="1">
    <location>
        <begin position="17"/>
        <end position="66"/>
    </location>
</feature>
<evidence type="ECO:0000313" key="3">
    <source>
        <dbReference type="EMBL" id="KEF32221.1"/>
    </source>
</evidence>
<evidence type="ECO:0000259" key="2">
    <source>
        <dbReference type="Pfam" id="PF13480"/>
    </source>
</evidence>
<comment type="caution">
    <text evidence="3">The sequence shown here is derived from an EMBL/GenBank/DDBJ whole genome shotgun (WGS) entry which is preliminary data.</text>
</comment>
<dbReference type="PATRIC" id="fig|1137280.3.peg.671"/>
<dbReference type="AlphaFoldDB" id="A0A072N3Y3"/>
<dbReference type="InterPro" id="IPR038740">
    <property type="entry name" value="BioF2-like_GNAT_dom"/>
</dbReference>
<keyword evidence="4" id="KW-1185">Reference proteome</keyword>
<dbReference type="Pfam" id="PF13480">
    <property type="entry name" value="Acetyltransf_6"/>
    <property type="match status" value="1"/>
</dbReference>
<dbReference type="PANTHER" id="PTHR36174:SF1">
    <property type="entry name" value="LIPID II:GLYCINE GLYCYLTRANSFERASE"/>
    <property type="match status" value="1"/>
</dbReference>
<dbReference type="EMBL" id="ANIE01000003">
    <property type="protein sequence ID" value="KEF32221.1"/>
    <property type="molecule type" value="Genomic_DNA"/>
</dbReference>
<dbReference type="InterPro" id="IPR017469">
    <property type="entry name" value="PEP-CTERM_FemAB-rel"/>
</dbReference>
<name>A0A072N3Y3_9GAMM</name>
<dbReference type="SUPFAM" id="SSF55729">
    <property type="entry name" value="Acyl-CoA N-acyltransferases (Nat)"/>
    <property type="match status" value="1"/>
</dbReference>